<dbReference type="GeneID" id="92049647"/>
<reference evidence="1 2" key="1">
    <citation type="submission" date="2023-01" db="EMBL/GenBank/DDBJ databases">
        <title>Analysis of 21 Apiospora genomes using comparative genomics revels a genus with tremendous synthesis potential of carbohydrate active enzymes and secondary metabolites.</title>
        <authorList>
            <person name="Sorensen T."/>
        </authorList>
    </citation>
    <scope>NUCLEOTIDE SEQUENCE [LARGE SCALE GENOMIC DNA]</scope>
    <source>
        <strain evidence="1 2">CBS 114990</strain>
    </source>
</reference>
<dbReference type="InterPro" id="IPR036770">
    <property type="entry name" value="Ankyrin_rpt-contain_sf"/>
</dbReference>
<dbReference type="EMBL" id="JAQQWN010000009">
    <property type="protein sequence ID" value="KAK8065526.1"/>
    <property type="molecule type" value="Genomic_DNA"/>
</dbReference>
<organism evidence="1 2">
    <name type="scientific">Apiospora hydei</name>
    <dbReference type="NCBI Taxonomy" id="1337664"/>
    <lineage>
        <taxon>Eukaryota</taxon>
        <taxon>Fungi</taxon>
        <taxon>Dikarya</taxon>
        <taxon>Ascomycota</taxon>
        <taxon>Pezizomycotina</taxon>
        <taxon>Sordariomycetes</taxon>
        <taxon>Xylariomycetidae</taxon>
        <taxon>Amphisphaeriales</taxon>
        <taxon>Apiosporaceae</taxon>
        <taxon>Apiospora</taxon>
    </lineage>
</organism>
<protein>
    <recommendedName>
        <fullName evidence="3">Ankyrin repeat protein</fullName>
    </recommendedName>
</protein>
<gene>
    <name evidence="1" type="ORF">PG997_012273</name>
</gene>
<evidence type="ECO:0000313" key="1">
    <source>
        <dbReference type="EMBL" id="KAK8065526.1"/>
    </source>
</evidence>
<proteinExistence type="predicted"/>
<comment type="caution">
    <text evidence="1">The sequence shown here is derived from an EMBL/GenBank/DDBJ whole genome shotgun (WGS) entry which is preliminary data.</text>
</comment>
<sequence length="247" mass="28764">MLAYIVKRLTKDHRVTWTDASEGGDEPWSFAFLENCGCRQARLGNTWLKFFKLLYHHTPQNACRAAESRYGPEDRTGPLRLMVDLAFSDTFSRKGLCRCRRKVVEFLIDRGDINVNGGRGTKLGTPLHTFCENVFRLQSRGWFEGGPHPWVGFREVLPYLDFLADKGCDVAALDENGRTARDWLIDGEKRMREGEGMGKWLPYLECKQDLYHQTKRALMFWPVNARAKRRWKFWIDLLDMVQEQLPA</sequence>
<dbReference type="Proteomes" id="UP001433268">
    <property type="component" value="Unassembled WGS sequence"/>
</dbReference>
<evidence type="ECO:0008006" key="3">
    <source>
        <dbReference type="Google" id="ProtNLM"/>
    </source>
</evidence>
<name>A0ABR1V5E2_9PEZI</name>
<keyword evidence="2" id="KW-1185">Reference proteome</keyword>
<dbReference type="RefSeq" id="XP_066662279.1">
    <property type="nucleotide sequence ID" value="XM_066816587.1"/>
</dbReference>
<dbReference type="Gene3D" id="1.25.40.20">
    <property type="entry name" value="Ankyrin repeat-containing domain"/>
    <property type="match status" value="1"/>
</dbReference>
<evidence type="ECO:0000313" key="2">
    <source>
        <dbReference type="Proteomes" id="UP001433268"/>
    </source>
</evidence>
<accession>A0ABR1V5E2</accession>